<name>A0A1Y1XQN0_9FUNG</name>
<feature type="region of interest" description="Disordered" evidence="9">
    <location>
        <begin position="674"/>
        <end position="702"/>
    </location>
</feature>
<keyword evidence="6" id="KW-0067">ATP-binding</keyword>
<dbReference type="SUPFAM" id="SSF52058">
    <property type="entry name" value="L domain-like"/>
    <property type="match status" value="1"/>
</dbReference>
<evidence type="ECO:0000256" key="11">
    <source>
        <dbReference type="SAM" id="SignalP"/>
    </source>
</evidence>
<keyword evidence="2" id="KW-0723">Serine/threonine-protein kinase</keyword>
<keyword evidence="4" id="KW-0547">Nucleotide-binding</keyword>
<keyword evidence="10" id="KW-0812">Transmembrane</keyword>
<dbReference type="GO" id="GO:0004674">
    <property type="term" value="F:protein serine/threonine kinase activity"/>
    <property type="evidence" value="ECO:0007669"/>
    <property type="project" value="UniProtKB-KW"/>
</dbReference>
<keyword evidence="3" id="KW-0808">Transferase</keyword>
<feature type="region of interest" description="Disordered" evidence="9">
    <location>
        <begin position="726"/>
        <end position="749"/>
    </location>
</feature>
<dbReference type="Proteomes" id="UP000193944">
    <property type="component" value="Unassembled WGS sequence"/>
</dbReference>
<dbReference type="PANTHER" id="PTHR48005">
    <property type="entry name" value="LEUCINE RICH REPEAT KINASE 2"/>
    <property type="match status" value="1"/>
</dbReference>
<dbReference type="Gene3D" id="3.80.10.10">
    <property type="entry name" value="Ribonuclease Inhibitor"/>
    <property type="match status" value="1"/>
</dbReference>
<gene>
    <name evidence="12" type="ORF">BCR32DRAFT_289111</name>
</gene>
<feature type="compositionally biased region" description="Low complexity" evidence="9">
    <location>
        <begin position="416"/>
        <end position="443"/>
    </location>
</feature>
<comment type="caution">
    <text evidence="12">The sequence shown here is derived from an EMBL/GenBank/DDBJ whole genome shotgun (WGS) entry which is preliminary data.</text>
</comment>
<accession>A0A1Y1XQN0</accession>
<evidence type="ECO:0000256" key="1">
    <source>
        <dbReference type="ARBA" id="ARBA00012513"/>
    </source>
</evidence>
<evidence type="ECO:0000256" key="9">
    <source>
        <dbReference type="SAM" id="MobiDB-lite"/>
    </source>
</evidence>
<evidence type="ECO:0000256" key="5">
    <source>
        <dbReference type="ARBA" id="ARBA00022777"/>
    </source>
</evidence>
<dbReference type="InterPro" id="IPR051420">
    <property type="entry name" value="Ser_Thr_Kinases_DiverseReg"/>
</dbReference>
<dbReference type="GO" id="GO:0005524">
    <property type="term" value="F:ATP binding"/>
    <property type="evidence" value="ECO:0007669"/>
    <property type="project" value="UniProtKB-KW"/>
</dbReference>
<proteinExistence type="predicted"/>
<keyword evidence="10" id="KW-0472">Membrane</keyword>
<feature type="region of interest" description="Disordered" evidence="9">
    <location>
        <begin position="412"/>
        <end position="443"/>
    </location>
</feature>
<evidence type="ECO:0000256" key="2">
    <source>
        <dbReference type="ARBA" id="ARBA00022527"/>
    </source>
</evidence>
<comment type="catalytic activity">
    <reaction evidence="8">
        <text>L-seryl-[protein] + ATP = O-phospho-L-seryl-[protein] + ADP + H(+)</text>
        <dbReference type="Rhea" id="RHEA:17989"/>
        <dbReference type="Rhea" id="RHEA-COMP:9863"/>
        <dbReference type="Rhea" id="RHEA-COMP:11604"/>
        <dbReference type="ChEBI" id="CHEBI:15378"/>
        <dbReference type="ChEBI" id="CHEBI:29999"/>
        <dbReference type="ChEBI" id="CHEBI:30616"/>
        <dbReference type="ChEBI" id="CHEBI:83421"/>
        <dbReference type="ChEBI" id="CHEBI:456216"/>
        <dbReference type="EC" id="2.7.11.1"/>
    </reaction>
</comment>
<keyword evidence="11" id="KW-0732">Signal</keyword>
<feature type="compositionally biased region" description="Low complexity" evidence="9">
    <location>
        <begin position="676"/>
        <end position="690"/>
    </location>
</feature>
<feature type="signal peptide" evidence="11">
    <location>
        <begin position="1"/>
        <end position="20"/>
    </location>
</feature>
<evidence type="ECO:0000256" key="3">
    <source>
        <dbReference type="ARBA" id="ARBA00022679"/>
    </source>
</evidence>
<dbReference type="Pfam" id="PF13855">
    <property type="entry name" value="LRR_8"/>
    <property type="match status" value="1"/>
</dbReference>
<comment type="catalytic activity">
    <reaction evidence="7">
        <text>L-threonyl-[protein] + ATP = O-phospho-L-threonyl-[protein] + ADP + H(+)</text>
        <dbReference type="Rhea" id="RHEA:46608"/>
        <dbReference type="Rhea" id="RHEA-COMP:11060"/>
        <dbReference type="Rhea" id="RHEA-COMP:11605"/>
        <dbReference type="ChEBI" id="CHEBI:15378"/>
        <dbReference type="ChEBI" id="CHEBI:30013"/>
        <dbReference type="ChEBI" id="CHEBI:30616"/>
        <dbReference type="ChEBI" id="CHEBI:61977"/>
        <dbReference type="ChEBI" id="CHEBI:456216"/>
        <dbReference type="EC" id="2.7.11.1"/>
    </reaction>
</comment>
<dbReference type="InterPro" id="IPR001611">
    <property type="entry name" value="Leu-rich_rpt"/>
</dbReference>
<reference evidence="12 13" key="2">
    <citation type="submission" date="2016-08" db="EMBL/GenBank/DDBJ databases">
        <title>Pervasive Adenine N6-methylation of Active Genes in Fungi.</title>
        <authorList>
            <consortium name="DOE Joint Genome Institute"/>
            <person name="Mondo S.J."/>
            <person name="Dannebaum R.O."/>
            <person name="Kuo R.C."/>
            <person name="Labutti K."/>
            <person name="Haridas S."/>
            <person name="Kuo A."/>
            <person name="Salamov A."/>
            <person name="Ahrendt S.R."/>
            <person name="Lipzen A."/>
            <person name="Sullivan W."/>
            <person name="Andreopoulos W.B."/>
            <person name="Clum A."/>
            <person name="Lindquist E."/>
            <person name="Daum C."/>
            <person name="Ramamoorthy G.K."/>
            <person name="Gryganskyi A."/>
            <person name="Culley D."/>
            <person name="Magnuson J.K."/>
            <person name="James T.Y."/>
            <person name="O'Malley M.A."/>
            <person name="Stajich J.E."/>
            <person name="Spatafora J.W."/>
            <person name="Visel A."/>
            <person name="Grigoriev I.V."/>
        </authorList>
    </citation>
    <scope>NUCLEOTIDE SEQUENCE [LARGE SCALE GENOMIC DNA]</scope>
    <source>
        <strain evidence="12 13">S4</strain>
    </source>
</reference>
<evidence type="ECO:0000256" key="8">
    <source>
        <dbReference type="ARBA" id="ARBA00048679"/>
    </source>
</evidence>
<dbReference type="STRING" id="1754192.A0A1Y1XQN0"/>
<dbReference type="EMBL" id="MCFG01000005">
    <property type="protein sequence ID" value="ORX87806.1"/>
    <property type="molecule type" value="Genomic_DNA"/>
</dbReference>
<evidence type="ECO:0000313" key="13">
    <source>
        <dbReference type="Proteomes" id="UP000193944"/>
    </source>
</evidence>
<reference evidence="12 13" key="1">
    <citation type="submission" date="2016-08" db="EMBL/GenBank/DDBJ databases">
        <title>A Parts List for Fungal Cellulosomes Revealed by Comparative Genomics.</title>
        <authorList>
            <consortium name="DOE Joint Genome Institute"/>
            <person name="Haitjema C.H."/>
            <person name="Gilmore S.P."/>
            <person name="Henske J.K."/>
            <person name="Solomon K.V."/>
            <person name="De Groot R."/>
            <person name="Kuo A."/>
            <person name="Mondo S.J."/>
            <person name="Salamov A.A."/>
            <person name="Labutti K."/>
            <person name="Zhao Z."/>
            <person name="Chiniquy J."/>
            <person name="Barry K."/>
            <person name="Brewer H.M."/>
            <person name="Purvine S.O."/>
            <person name="Wright A.T."/>
            <person name="Boxma B."/>
            <person name="Van Alen T."/>
            <person name="Hackstein J.H."/>
            <person name="Baker S.E."/>
            <person name="Grigoriev I.V."/>
            <person name="O'Malley M.A."/>
        </authorList>
    </citation>
    <scope>NUCLEOTIDE SEQUENCE [LARGE SCALE GENOMIC DNA]</scope>
    <source>
        <strain evidence="12 13">S4</strain>
    </source>
</reference>
<evidence type="ECO:0000256" key="10">
    <source>
        <dbReference type="SAM" id="Phobius"/>
    </source>
</evidence>
<dbReference type="InterPro" id="IPR032675">
    <property type="entry name" value="LRR_dom_sf"/>
</dbReference>
<keyword evidence="10" id="KW-1133">Transmembrane helix</keyword>
<dbReference type="OrthoDB" id="2020019at2759"/>
<feature type="compositionally biased region" description="Low complexity" evidence="9">
    <location>
        <begin position="729"/>
        <end position="743"/>
    </location>
</feature>
<dbReference type="AlphaFoldDB" id="A0A1Y1XQN0"/>
<dbReference type="EC" id="2.7.11.1" evidence="1"/>
<keyword evidence="13" id="KW-1185">Reference proteome</keyword>
<organism evidence="12 13">
    <name type="scientific">Anaeromyces robustus</name>
    <dbReference type="NCBI Taxonomy" id="1754192"/>
    <lineage>
        <taxon>Eukaryota</taxon>
        <taxon>Fungi</taxon>
        <taxon>Fungi incertae sedis</taxon>
        <taxon>Chytridiomycota</taxon>
        <taxon>Chytridiomycota incertae sedis</taxon>
        <taxon>Neocallimastigomycetes</taxon>
        <taxon>Neocallimastigales</taxon>
        <taxon>Neocallimastigaceae</taxon>
        <taxon>Anaeromyces</taxon>
    </lineage>
</organism>
<keyword evidence="5" id="KW-0418">Kinase</keyword>
<protein>
    <recommendedName>
        <fullName evidence="1">non-specific serine/threonine protein kinase</fullName>
        <ecNumber evidence="1">2.7.11.1</ecNumber>
    </recommendedName>
</protein>
<evidence type="ECO:0000256" key="6">
    <source>
        <dbReference type="ARBA" id="ARBA00022840"/>
    </source>
</evidence>
<evidence type="ECO:0000313" key="12">
    <source>
        <dbReference type="EMBL" id="ORX87806.1"/>
    </source>
</evidence>
<feature type="chain" id="PRO_5012282286" description="non-specific serine/threonine protein kinase" evidence="11">
    <location>
        <begin position="21"/>
        <end position="749"/>
    </location>
</feature>
<sequence>MRLLSFFIFSVFTNLLSVYSYDLNKSDEAKSFTEILNYIFQTNSTINAFEKNIILDENGHITTISASFNDTLVKNPPNFQEFPVLPELQYLAFSGRKIYNGELPNTFLNKFPKLKKLTIMNSEIHTIPQDIKMTDSLEEINLNNNAINSFPYQLNNAKNLRILKIKNNKITGPLTNQINDFKNLETIDIGNNLMEGEIVIGQSIKNLNATNNKFTNLSCDGPSKLEIIDVKDNSIDNFSPNFFNNTEKLKSIYLNSNNLKELPYDFFYLPNIEDIDISNNPQLKTEFLKFSNGYKPSCKTIINFSCIEKNACFDEATKSNYKECTQEEVQTIRNKIKESKQKENKGSNTLTILIIIALIIIGIVSIIWMYVSYKRKNKSREADVIISPTINTSNYYDDMFKNAKNSKKQLTVNSFDNSNNNNNNNNNDNNNNNNNNININNSQTTLTTSTTNMLPLHSSSINQSFSQNSIHVTRENSSSINNLIMQNPVLDGNTSTSVSPVLQSSIMQNSIMQSPTIVGNVSCIMSPIMKSSTVINNSSGITVTSPIVSPILPSATTMNFTSPILQSTSIQPLQIPASAHINNLINDNNNSPINNNNNAINVNNNNNNSINNVNIGVNNMVRQNSDNINTVNNNNNNYMIRQNSVGYINGHCALPLSARSYTVHTLTHPLLERNISTSTTNTGSSSSSSSRNVDNSAPPSYYGMSINDIEDIKLKKKMLQERELSEKYNLNNNLDRSNSRNDNLPPYSE</sequence>
<feature type="transmembrane region" description="Helical" evidence="10">
    <location>
        <begin position="350"/>
        <end position="371"/>
    </location>
</feature>
<evidence type="ECO:0000256" key="7">
    <source>
        <dbReference type="ARBA" id="ARBA00047899"/>
    </source>
</evidence>
<evidence type="ECO:0000256" key="4">
    <source>
        <dbReference type="ARBA" id="ARBA00022741"/>
    </source>
</evidence>
<dbReference type="PANTHER" id="PTHR48005:SF13">
    <property type="entry name" value="SERINE_THREONINE-PROTEIN KINASE DDB_G0278509-RELATED"/>
    <property type="match status" value="1"/>
</dbReference>